<dbReference type="InterPro" id="IPR037047">
    <property type="entry name" value="PITH_dom_sf"/>
</dbReference>
<dbReference type="PROSITE" id="PS51532">
    <property type="entry name" value="PITH"/>
    <property type="match status" value="1"/>
</dbReference>
<dbReference type="InterPro" id="IPR010400">
    <property type="entry name" value="PITH_dom"/>
</dbReference>
<keyword evidence="2" id="KW-1015">Disulfide bond</keyword>
<evidence type="ECO:0000256" key="2">
    <source>
        <dbReference type="ARBA" id="ARBA00023157"/>
    </source>
</evidence>
<dbReference type="InterPro" id="IPR008979">
    <property type="entry name" value="Galactose-bd-like_sf"/>
</dbReference>
<dbReference type="Gene3D" id="2.60.120.470">
    <property type="entry name" value="PITH domain"/>
    <property type="match status" value="1"/>
</dbReference>
<dbReference type="EMBL" id="VICG01000001">
    <property type="protein sequence ID" value="KAA8577314.1"/>
    <property type="molecule type" value="Genomic_DNA"/>
</dbReference>
<gene>
    <name evidence="4" type="ORF">EYC84_007283</name>
</gene>
<dbReference type="Gene3D" id="3.40.30.10">
    <property type="entry name" value="Glutaredoxin"/>
    <property type="match status" value="1"/>
</dbReference>
<feature type="domain" description="PITH" evidence="3">
    <location>
        <begin position="151"/>
        <end position="334"/>
    </location>
</feature>
<dbReference type="PANTHER" id="PTHR46115">
    <property type="entry name" value="THIOREDOXIN-LIKE PROTEIN 1"/>
    <property type="match status" value="1"/>
</dbReference>
<dbReference type="VEuPathDB" id="FungiDB:MFRU_021g00260"/>
<dbReference type="InterPro" id="IPR036249">
    <property type="entry name" value="Thioredoxin-like_sf"/>
</dbReference>
<dbReference type="InterPro" id="IPR013766">
    <property type="entry name" value="Thioredoxin_domain"/>
</dbReference>
<protein>
    <recommendedName>
        <fullName evidence="3">PITH domain-containing protein</fullName>
    </recommendedName>
</protein>
<evidence type="ECO:0000259" key="3">
    <source>
        <dbReference type="PROSITE" id="PS51532"/>
    </source>
</evidence>
<dbReference type="Pfam" id="PF06201">
    <property type="entry name" value="PITH"/>
    <property type="match status" value="1"/>
</dbReference>
<keyword evidence="5" id="KW-1185">Reference proteome</keyword>
<organism evidence="4 5">
    <name type="scientific">Monilinia fructicola</name>
    <name type="common">Brown rot fungus</name>
    <name type="synonym">Ciboria fructicola</name>
    <dbReference type="NCBI Taxonomy" id="38448"/>
    <lineage>
        <taxon>Eukaryota</taxon>
        <taxon>Fungi</taxon>
        <taxon>Dikarya</taxon>
        <taxon>Ascomycota</taxon>
        <taxon>Pezizomycotina</taxon>
        <taxon>Leotiomycetes</taxon>
        <taxon>Helotiales</taxon>
        <taxon>Sclerotiniaceae</taxon>
        <taxon>Monilinia</taxon>
    </lineage>
</organism>
<dbReference type="CDD" id="cd02947">
    <property type="entry name" value="TRX_family"/>
    <property type="match status" value="1"/>
</dbReference>
<dbReference type="GO" id="GO:0005737">
    <property type="term" value="C:cytoplasm"/>
    <property type="evidence" value="ECO:0007669"/>
    <property type="project" value="UniProtKB-ARBA"/>
</dbReference>
<dbReference type="Proteomes" id="UP000322873">
    <property type="component" value="Unassembled WGS sequence"/>
</dbReference>
<accession>A0A5M9K661</accession>
<evidence type="ECO:0000313" key="5">
    <source>
        <dbReference type="Proteomes" id="UP000322873"/>
    </source>
</evidence>
<comment type="similarity">
    <text evidence="1">Belongs to the thioredoxin family.</text>
</comment>
<evidence type="ECO:0000313" key="4">
    <source>
        <dbReference type="EMBL" id="KAA8577314.1"/>
    </source>
</evidence>
<proteinExistence type="inferred from homology"/>
<comment type="caution">
    <text evidence="4">The sequence shown here is derived from an EMBL/GenBank/DDBJ whole genome shotgun (WGS) entry which is preliminary data.</text>
</comment>
<evidence type="ECO:0000256" key="1">
    <source>
        <dbReference type="ARBA" id="ARBA00008987"/>
    </source>
</evidence>
<dbReference type="SUPFAM" id="SSF49785">
    <property type="entry name" value="Galactose-binding domain-like"/>
    <property type="match status" value="1"/>
</dbReference>
<reference evidence="4 5" key="1">
    <citation type="submission" date="2019-06" db="EMBL/GenBank/DDBJ databases">
        <title>Genome Sequence of the Brown Rot Fungal Pathogen Monilinia fructicola.</title>
        <authorList>
            <person name="De Miccolis Angelini R.M."/>
            <person name="Landi L."/>
            <person name="Abate D."/>
            <person name="Pollastro S."/>
            <person name="Romanazzi G."/>
            <person name="Faretra F."/>
        </authorList>
    </citation>
    <scope>NUCLEOTIDE SEQUENCE [LARGE SCALE GENOMIC DNA]</scope>
    <source>
        <strain evidence="4 5">Mfrc123</strain>
    </source>
</reference>
<dbReference type="Pfam" id="PF00085">
    <property type="entry name" value="Thioredoxin"/>
    <property type="match status" value="1"/>
</dbReference>
<dbReference type="SUPFAM" id="SSF52833">
    <property type="entry name" value="Thioredoxin-like"/>
    <property type="match status" value="1"/>
</dbReference>
<sequence>MISNPAARADLNTLHFDTCQKYISYPSVLQFIYILLIEKMSKTVVVKSTAEFSNLLKTSKIVCHRFLCRLLSRPNKITFTKVNVDTQTEIASTYGVTAMPTFIIFKEGKQVEKVQGANPTVLQDIVKKLVAEADNSGDSSSGFASGSGDWRIGALPKGYNDVTDQVDIKGLELLNADSDALSKGKEADSKAKDWVVSDTDEQLMLFVPFQSTLKVHTIQITSLPSASNDDDDETPMRPKTIQIYTNRAHIVGFDEAEDLPSTQSITLEAKDWDSTGTATISLRFVKFQNVTSLVFFIVDGDGDGDKVRLDRIRIIGETGEKRDPGKLEKIDDGH</sequence>
<name>A0A5M9K661_MONFR</name>
<dbReference type="AlphaFoldDB" id="A0A5M9K661"/>